<evidence type="ECO:0000313" key="2">
    <source>
        <dbReference type="EMBL" id="REE03126.1"/>
    </source>
</evidence>
<name>A0A3D9LBU1_9MICC</name>
<organism evidence="2 3">
    <name type="scientific">Citricoccus muralis</name>
    <dbReference type="NCBI Taxonomy" id="169134"/>
    <lineage>
        <taxon>Bacteria</taxon>
        <taxon>Bacillati</taxon>
        <taxon>Actinomycetota</taxon>
        <taxon>Actinomycetes</taxon>
        <taxon>Micrococcales</taxon>
        <taxon>Micrococcaceae</taxon>
        <taxon>Citricoccus</taxon>
    </lineage>
</organism>
<gene>
    <name evidence="2" type="ORF">C8E99_0928</name>
</gene>
<accession>A0A3D9LBU1</accession>
<protein>
    <submittedName>
        <fullName evidence="2">Uncharacterized protein</fullName>
    </submittedName>
</protein>
<sequence>MWVATNGFPVQTEERHQKQPSLRLNQTILPILAPRLLEMHNHQRRVLRTKTPY</sequence>
<dbReference type="AlphaFoldDB" id="A0A3D9LBU1"/>
<evidence type="ECO:0000256" key="1">
    <source>
        <dbReference type="SAM" id="MobiDB-lite"/>
    </source>
</evidence>
<feature type="region of interest" description="Disordered" evidence="1">
    <location>
        <begin position="1"/>
        <end position="20"/>
    </location>
</feature>
<keyword evidence="3" id="KW-1185">Reference proteome</keyword>
<evidence type="ECO:0000313" key="3">
    <source>
        <dbReference type="Proteomes" id="UP000256727"/>
    </source>
</evidence>
<comment type="caution">
    <text evidence="2">The sequence shown here is derived from an EMBL/GenBank/DDBJ whole genome shotgun (WGS) entry which is preliminary data.</text>
</comment>
<proteinExistence type="predicted"/>
<dbReference type="Proteomes" id="UP000256727">
    <property type="component" value="Unassembled WGS sequence"/>
</dbReference>
<dbReference type="EMBL" id="QREH01000001">
    <property type="protein sequence ID" value="REE03126.1"/>
    <property type="molecule type" value="Genomic_DNA"/>
</dbReference>
<reference evidence="2 3" key="1">
    <citation type="submission" date="2018-07" db="EMBL/GenBank/DDBJ databases">
        <title>Sequencing the genomes of 1000 actinobacteria strains.</title>
        <authorList>
            <person name="Klenk H.-P."/>
        </authorList>
    </citation>
    <scope>NUCLEOTIDE SEQUENCE [LARGE SCALE GENOMIC DNA]</scope>
    <source>
        <strain evidence="2 3">DSM 14442</strain>
    </source>
</reference>